<dbReference type="InterPro" id="IPR001789">
    <property type="entry name" value="Sig_transdc_resp-reg_receiver"/>
</dbReference>
<keyword evidence="7" id="KW-1133">Transmembrane helix</keyword>
<evidence type="ECO:0000259" key="10">
    <source>
        <dbReference type="PROSITE" id="PS50112"/>
    </source>
</evidence>
<evidence type="ECO:0000256" key="3">
    <source>
        <dbReference type="ARBA" id="ARBA00022553"/>
    </source>
</evidence>
<keyword evidence="4" id="KW-0808">Transferase</keyword>
<dbReference type="SMART" id="SM00388">
    <property type="entry name" value="HisKA"/>
    <property type="match status" value="1"/>
</dbReference>
<evidence type="ECO:0000256" key="6">
    <source>
        <dbReference type="PROSITE-ProRule" id="PRU00169"/>
    </source>
</evidence>
<evidence type="ECO:0000256" key="7">
    <source>
        <dbReference type="SAM" id="Phobius"/>
    </source>
</evidence>
<dbReference type="PROSITE" id="PS50110">
    <property type="entry name" value="RESPONSE_REGULATORY"/>
    <property type="match status" value="1"/>
</dbReference>
<dbReference type="Gene3D" id="3.30.565.10">
    <property type="entry name" value="Histidine kinase-like ATPase, C-terminal domain"/>
    <property type="match status" value="1"/>
</dbReference>
<feature type="domain" description="Histidine kinase" evidence="8">
    <location>
        <begin position="359"/>
        <end position="578"/>
    </location>
</feature>
<dbReference type="SUPFAM" id="SSF52172">
    <property type="entry name" value="CheY-like"/>
    <property type="match status" value="2"/>
</dbReference>
<evidence type="ECO:0000259" key="8">
    <source>
        <dbReference type="PROSITE" id="PS50109"/>
    </source>
</evidence>
<dbReference type="NCBIfam" id="TIGR00229">
    <property type="entry name" value="sensory_box"/>
    <property type="match status" value="1"/>
</dbReference>
<dbReference type="Pfam" id="PF00512">
    <property type="entry name" value="HisKA"/>
    <property type="match status" value="1"/>
</dbReference>
<feature type="transmembrane region" description="Helical" evidence="7">
    <location>
        <begin position="194"/>
        <end position="214"/>
    </location>
</feature>
<dbReference type="Proteomes" id="UP001361239">
    <property type="component" value="Unassembled WGS sequence"/>
</dbReference>
<dbReference type="InterPro" id="IPR003594">
    <property type="entry name" value="HATPase_dom"/>
</dbReference>
<name>A0ABU8RPX8_9SPHN</name>
<keyword evidence="5" id="KW-0418">Kinase</keyword>
<dbReference type="Pfam" id="PF02518">
    <property type="entry name" value="HATPase_c"/>
    <property type="match status" value="1"/>
</dbReference>
<dbReference type="Pfam" id="PF00072">
    <property type="entry name" value="Response_reg"/>
    <property type="match status" value="1"/>
</dbReference>
<dbReference type="CDD" id="cd00156">
    <property type="entry name" value="REC"/>
    <property type="match status" value="1"/>
</dbReference>
<dbReference type="SMART" id="SM00387">
    <property type="entry name" value="HATPase_c"/>
    <property type="match status" value="1"/>
</dbReference>
<feature type="modified residue" description="4-aspartylphosphate" evidence="6">
    <location>
        <position position="760"/>
    </location>
</feature>
<feature type="domain" description="PAS" evidence="10">
    <location>
        <begin position="230"/>
        <end position="283"/>
    </location>
</feature>
<dbReference type="InterPro" id="IPR036890">
    <property type="entry name" value="HATPase_C_sf"/>
</dbReference>
<dbReference type="InterPro" id="IPR007891">
    <property type="entry name" value="CHASE3"/>
</dbReference>
<evidence type="ECO:0000256" key="5">
    <source>
        <dbReference type="ARBA" id="ARBA00022777"/>
    </source>
</evidence>
<dbReference type="Gene3D" id="1.10.287.130">
    <property type="match status" value="1"/>
</dbReference>
<sequence length="834" mass="91438">MIGEDDQTSGPRSFELRAGLAVLLLIPLLLAALAFWFSTEYRRLGSTEDEARQAHARQLLISELFSSIKDAETGQRGFVITGNETFLEPYREGRRDVQEQLQALWSLPTTDKERRHLERFKQISDAKFGEMERVIGLRRSGGLGPAAASVSEGYGKALMDELRSEATKARAAEAQRLAQTLARQNERTRATEQISWFIVAMVALTFIGIGVLYWRSEHRRAGFERAAREAAARRRAIFDSTLDAIILINPSGSIETINRSASQLFGYAEDELIRRDISLIVDLAPGEGLFLDRIGLTDKGLIEPFRHNLTARGANGTTIPVEAALGIMPLPDGVHIVAALRDISEREKVEQIKDQFLSTVSHELRTPLTSIVGSLGLLRGSLGQEFPAAMLRLVVIAENNANRLIRLVNDLLDIEKLEAGEMSFDFQPIDLRDVGARALDAVRGMAENQQVELISDFAKEPVMIRGDAERLIQVFNNLLANAIRFTPAERTVSLQIIRRNGHAEASVIDSGPGIDAELRNRLFTRFAQSIQSPAGQARGTGLGLAISREIVRNHGGGIWYTPAPSGGSVFSFNLPLWNTVTGQPENGAAPRVLICAHESEARGIADALENRSIRADVVDTTEALMTAFSRQHYVALLLDYHYLGDNPRLLHEIHSDPTLRNLPVIAIAGGDEPGAQLASLDVIDWIPRPLDAARLNTAMASVIARARHSMPLILHVDDDTDTLEITAAALEGRARTARATDLASAREMIARDRPDVVIVDLGLPDGCGEQLLAELGGEAPIPVIIYSAQERNGAFANEVAAVLTKSRRSLFTLVETINEILDRQKQAAEISDGR</sequence>
<comment type="caution">
    <text evidence="11">The sequence shown here is derived from an EMBL/GenBank/DDBJ whole genome shotgun (WGS) entry which is preliminary data.</text>
</comment>
<dbReference type="PRINTS" id="PR00344">
    <property type="entry name" value="BCTRLSENSOR"/>
</dbReference>
<dbReference type="EMBL" id="JBBHJZ010000001">
    <property type="protein sequence ID" value="MEJ5975027.1"/>
    <property type="molecule type" value="Genomic_DNA"/>
</dbReference>
<dbReference type="PROSITE" id="PS50112">
    <property type="entry name" value="PAS"/>
    <property type="match status" value="1"/>
</dbReference>
<organism evidence="11 12">
    <name type="scientific">Novosphingobium anseongense</name>
    <dbReference type="NCBI Taxonomy" id="3133436"/>
    <lineage>
        <taxon>Bacteria</taxon>
        <taxon>Pseudomonadati</taxon>
        <taxon>Pseudomonadota</taxon>
        <taxon>Alphaproteobacteria</taxon>
        <taxon>Sphingomonadales</taxon>
        <taxon>Sphingomonadaceae</taxon>
        <taxon>Novosphingobium</taxon>
    </lineage>
</organism>
<evidence type="ECO:0000313" key="12">
    <source>
        <dbReference type="Proteomes" id="UP001361239"/>
    </source>
</evidence>
<keyword evidence="12" id="KW-1185">Reference proteome</keyword>
<evidence type="ECO:0000313" key="11">
    <source>
        <dbReference type="EMBL" id="MEJ5975027.1"/>
    </source>
</evidence>
<dbReference type="CDD" id="cd19410">
    <property type="entry name" value="HK9-like_sensor"/>
    <property type="match status" value="1"/>
</dbReference>
<evidence type="ECO:0000256" key="1">
    <source>
        <dbReference type="ARBA" id="ARBA00000085"/>
    </source>
</evidence>
<dbReference type="RefSeq" id="WP_339585003.1">
    <property type="nucleotide sequence ID" value="NZ_JBBHJZ010000001.1"/>
</dbReference>
<dbReference type="CDD" id="cd00082">
    <property type="entry name" value="HisKA"/>
    <property type="match status" value="1"/>
</dbReference>
<protein>
    <recommendedName>
        <fullName evidence="2">histidine kinase</fullName>
        <ecNumber evidence="2">2.7.13.3</ecNumber>
    </recommendedName>
</protein>
<feature type="domain" description="Response regulatory" evidence="9">
    <location>
        <begin position="712"/>
        <end position="820"/>
    </location>
</feature>
<dbReference type="SUPFAM" id="SSF55874">
    <property type="entry name" value="ATPase domain of HSP90 chaperone/DNA topoisomerase II/histidine kinase"/>
    <property type="match status" value="1"/>
</dbReference>
<dbReference type="InterPro" id="IPR011006">
    <property type="entry name" value="CheY-like_superfamily"/>
</dbReference>
<dbReference type="InterPro" id="IPR035965">
    <property type="entry name" value="PAS-like_dom_sf"/>
</dbReference>
<comment type="catalytic activity">
    <reaction evidence="1">
        <text>ATP + protein L-histidine = ADP + protein N-phospho-L-histidine.</text>
        <dbReference type="EC" id="2.7.13.3"/>
    </reaction>
</comment>
<dbReference type="CDD" id="cd00075">
    <property type="entry name" value="HATPase"/>
    <property type="match status" value="1"/>
</dbReference>
<accession>A0ABU8RPX8</accession>
<dbReference type="InterPro" id="IPR005467">
    <property type="entry name" value="His_kinase_dom"/>
</dbReference>
<gene>
    <name evidence="11" type="ORF">WG901_00140</name>
</gene>
<dbReference type="Pfam" id="PF05227">
    <property type="entry name" value="CHASE3"/>
    <property type="match status" value="1"/>
</dbReference>
<dbReference type="Pfam" id="PF13426">
    <property type="entry name" value="PAS_9"/>
    <property type="match status" value="1"/>
</dbReference>
<keyword evidence="3 6" id="KW-0597">Phosphoprotein</keyword>
<dbReference type="PANTHER" id="PTHR43047">
    <property type="entry name" value="TWO-COMPONENT HISTIDINE PROTEIN KINASE"/>
    <property type="match status" value="1"/>
</dbReference>
<dbReference type="SMART" id="SM00448">
    <property type="entry name" value="REC"/>
    <property type="match status" value="2"/>
</dbReference>
<evidence type="ECO:0000256" key="2">
    <source>
        <dbReference type="ARBA" id="ARBA00012438"/>
    </source>
</evidence>
<dbReference type="Gene3D" id="3.40.50.2300">
    <property type="match status" value="2"/>
</dbReference>
<dbReference type="InterPro" id="IPR003661">
    <property type="entry name" value="HisK_dim/P_dom"/>
</dbReference>
<dbReference type="EC" id="2.7.13.3" evidence="2"/>
<feature type="transmembrane region" description="Helical" evidence="7">
    <location>
        <begin position="18"/>
        <end position="37"/>
    </location>
</feature>
<dbReference type="CDD" id="cd00130">
    <property type="entry name" value="PAS"/>
    <property type="match status" value="1"/>
</dbReference>
<keyword evidence="7" id="KW-0472">Membrane</keyword>
<dbReference type="SUPFAM" id="SSF55785">
    <property type="entry name" value="PYP-like sensor domain (PAS domain)"/>
    <property type="match status" value="1"/>
</dbReference>
<dbReference type="SUPFAM" id="SSF47384">
    <property type="entry name" value="Homodimeric domain of signal transducing histidine kinase"/>
    <property type="match status" value="1"/>
</dbReference>
<dbReference type="SMART" id="SM00091">
    <property type="entry name" value="PAS"/>
    <property type="match status" value="1"/>
</dbReference>
<dbReference type="InterPro" id="IPR004358">
    <property type="entry name" value="Sig_transdc_His_kin-like_C"/>
</dbReference>
<evidence type="ECO:0000259" key="9">
    <source>
        <dbReference type="PROSITE" id="PS50110"/>
    </source>
</evidence>
<dbReference type="PROSITE" id="PS50109">
    <property type="entry name" value="HIS_KIN"/>
    <property type="match status" value="1"/>
</dbReference>
<dbReference type="InterPro" id="IPR036097">
    <property type="entry name" value="HisK_dim/P_sf"/>
</dbReference>
<evidence type="ECO:0000256" key="4">
    <source>
        <dbReference type="ARBA" id="ARBA00022679"/>
    </source>
</evidence>
<proteinExistence type="predicted"/>
<dbReference type="PANTHER" id="PTHR43047:SF72">
    <property type="entry name" value="OSMOSENSING HISTIDINE PROTEIN KINASE SLN1"/>
    <property type="match status" value="1"/>
</dbReference>
<reference evidence="11 12" key="1">
    <citation type="submission" date="2024-03" db="EMBL/GenBank/DDBJ databases">
        <authorList>
            <person name="Jo J.-H."/>
        </authorList>
    </citation>
    <scope>NUCLEOTIDE SEQUENCE [LARGE SCALE GENOMIC DNA]</scope>
    <source>
        <strain evidence="11 12">PS1R-30</strain>
    </source>
</reference>
<dbReference type="InterPro" id="IPR000014">
    <property type="entry name" value="PAS"/>
</dbReference>
<dbReference type="Gene3D" id="3.30.450.20">
    <property type="entry name" value="PAS domain"/>
    <property type="match status" value="1"/>
</dbReference>
<keyword evidence="7" id="KW-0812">Transmembrane</keyword>